<evidence type="ECO:0000256" key="2">
    <source>
        <dbReference type="ARBA" id="ARBA00022448"/>
    </source>
</evidence>
<keyword evidence="3 8" id="KW-0812">Transmembrane</keyword>
<feature type="binding site" evidence="6">
    <location>
        <position position="95"/>
    </location>
    <ligand>
        <name>Na(+)</name>
        <dbReference type="ChEBI" id="CHEBI:29101"/>
        <label>1</label>
    </ligand>
</feature>
<feature type="transmembrane region" description="Helical" evidence="8">
    <location>
        <begin position="284"/>
        <end position="304"/>
    </location>
</feature>
<dbReference type="GO" id="GO:0015179">
    <property type="term" value="F:L-amino acid transmembrane transporter activity"/>
    <property type="evidence" value="ECO:0007669"/>
    <property type="project" value="TreeGrafter"/>
</dbReference>
<feature type="transmembrane region" description="Helical" evidence="8">
    <location>
        <begin position="360"/>
        <end position="386"/>
    </location>
</feature>
<dbReference type="InterPro" id="IPR000175">
    <property type="entry name" value="Na/ntran_symport"/>
</dbReference>
<feature type="transmembrane region" description="Helical" evidence="8">
    <location>
        <begin position="461"/>
        <end position="481"/>
    </location>
</feature>
<feature type="transmembrane region" description="Helical" evidence="8">
    <location>
        <begin position="251"/>
        <end position="272"/>
    </location>
</feature>
<reference evidence="9" key="1">
    <citation type="journal article" date="2015" name="Elife">
        <title>Stem cells and fluid flow drive cyst formation in an invertebrate excretory organ.</title>
        <authorList>
            <person name="Thi-Kim Vu H."/>
            <person name="Rink J.C."/>
            <person name="McKinney S.A."/>
            <person name="McClain M."/>
            <person name="Lakshmanaperumal N."/>
            <person name="Alexander R."/>
            <person name="Sanchez Alvarado A."/>
        </authorList>
    </citation>
    <scope>NUCLEOTIDE SEQUENCE</scope>
</reference>
<dbReference type="InterPro" id="IPR037272">
    <property type="entry name" value="SNS_sf"/>
</dbReference>
<feature type="binding site" evidence="6">
    <location>
        <position position="334"/>
    </location>
    <ligand>
        <name>Na(+)</name>
        <dbReference type="ChEBI" id="CHEBI:29101"/>
        <label>1</label>
    </ligand>
</feature>
<evidence type="ECO:0000256" key="5">
    <source>
        <dbReference type="ARBA" id="ARBA00023136"/>
    </source>
</evidence>
<feature type="binding site" evidence="6">
    <location>
        <position position="431"/>
    </location>
    <ligand>
        <name>Na(+)</name>
        <dbReference type="ChEBI" id="CHEBI:29101"/>
        <label>1</label>
    </ligand>
</feature>
<dbReference type="PANTHER" id="PTHR11616">
    <property type="entry name" value="SODIUM/CHLORIDE DEPENDENT TRANSPORTER"/>
    <property type="match status" value="1"/>
</dbReference>
<accession>A0A0H3YK19</accession>
<dbReference type="PROSITE" id="PS00754">
    <property type="entry name" value="NA_NEUROTRAN_SYMP_2"/>
    <property type="match status" value="1"/>
</dbReference>
<dbReference type="AlphaFoldDB" id="A0A0H3YK19"/>
<evidence type="ECO:0000256" key="7">
    <source>
        <dbReference type="PIRSR" id="PIRSR600175-2"/>
    </source>
</evidence>
<feature type="transmembrane region" description="Helical" evidence="8">
    <location>
        <begin position="493"/>
        <end position="517"/>
    </location>
</feature>
<gene>
    <name evidence="9" type="primary">slc6a-18</name>
</gene>
<organism evidence="9">
    <name type="scientific">Schmidtea mediterranea</name>
    <name type="common">Freshwater planarian flatworm</name>
    <dbReference type="NCBI Taxonomy" id="79327"/>
    <lineage>
        <taxon>Eukaryota</taxon>
        <taxon>Metazoa</taxon>
        <taxon>Spiralia</taxon>
        <taxon>Lophotrochozoa</taxon>
        <taxon>Platyhelminthes</taxon>
        <taxon>Rhabditophora</taxon>
        <taxon>Seriata</taxon>
        <taxon>Tricladida</taxon>
        <taxon>Continenticola</taxon>
        <taxon>Geoplanoidea</taxon>
        <taxon>Dugesiidae</taxon>
        <taxon>Schmidtea</taxon>
    </lineage>
</organism>
<feature type="transmembrane region" description="Helical" evidence="8">
    <location>
        <begin position="80"/>
        <end position="97"/>
    </location>
</feature>
<dbReference type="GO" id="GO:0046872">
    <property type="term" value="F:metal ion binding"/>
    <property type="evidence" value="ECO:0007669"/>
    <property type="project" value="UniProtKB-KW"/>
</dbReference>
<evidence type="ECO:0000313" key="9">
    <source>
        <dbReference type="EMBL" id="AKN21438.1"/>
    </source>
</evidence>
<keyword evidence="6" id="KW-0479">Metal-binding</keyword>
<evidence type="ECO:0000256" key="4">
    <source>
        <dbReference type="ARBA" id="ARBA00022989"/>
    </source>
</evidence>
<dbReference type="EMBL" id="KT163488">
    <property type="protein sequence ID" value="AKN21438.1"/>
    <property type="molecule type" value="mRNA"/>
</dbReference>
<dbReference type="SUPFAM" id="SSF161070">
    <property type="entry name" value="SNF-like"/>
    <property type="match status" value="1"/>
</dbReference>
<dbReference type="PRINTS" id="PR00176">
    <property type="entry name" value="NANEUSMPORT"/>
</dbReference>
<dbReference type="GO" id="GO:0005886">
    <property type="term" value="C:plasma membrane"/>
    <property type="evidence" value="ECO:0007669"/>
    <property type="project" value="TreeGrafter"/>
</dbReference>
<keyword evidence="4 8" id="KW-1133">Transmembrane helix</keyword>
<keyword evidence="7" id="KW-1015">Disulfide bond</keyword>
<name>A0A0H3YK19_SCHMD</name>
<evidence type="ECO:0000256" key="8">
    <source>
        <dbReference type="SAM" id="Phobius"/>
    </source>
</evidence>
<feature type="binding site" evidence="6">
    <location>
        <position position="434"/>
    </location>
    <ligand>
        <name>Na(+)</name>
        <dbReference type="ChEBI" id="CHEBI:29101"/>
        <label>1</label>
    </ligand>
</feature>
<dbReference type="GO" id="GO:0005283">
    <property type="term" value="F:amino acid:sodium symporter activity"/>
    <property type="evidence" value="ECO:0007669"/>
    <property type="project" value="TreeGrafter"/>
</dbReference>
<comment type="subcellular location">
    <subcellularLocation>
        <location evidence="1">Membrane</location>
        <topology evidence="1">Multi-pass membrane protein</topology>
    </subcellularLocation>
</comment>
<keyword evidence="6" id="KW-0915">Sodium</keyword>
<evidence type="ECO:0000256" key="3">
    <source>
        <dbReference type="ARBA" id="ARBA00022692"/>
    </source>
</evidence>
<feature type="disulfide bond" evidence="7">
    <location>
        <begin position="193"/>
        <end position="202"/>
    </location>
</feature>
<sequence length="676" mass="77378">LSNYKLAMTTEYSGETVEDADEDKAHKRIFYRSVTGESLDLDTTPMHKYWNDTPSGSKHGSEISPIDHGNQLRGQWNTQFEYLLSCIGFMVELRNFWSFPVKVYQGGGILFFGPYLCFCVLFGGPMLLLEMSLGQFCGKGCIKSFEYCPAFAGIGISTFILCFLMSTYNTAVLSWTMLYFLFSFQPELPWTVCSNTFNTKKCINISLYNSSFSNDSYESSVKQFWYFYVSKEKRKNESVVQISDWVENLNVPSTICTMIIICLVIFVLLFGLKIMGKVMYITVIFPYVAIIQFILLAGTLPGAYNGIKFYLHPNASKLRDPQTYFFALDTIVFSSGLATGGFITISSFNRFRDKIHRNAIIVISSGIFTNLVSVFVTFSILGYISYKNGSDLKVLLEDNSNLIFLIYSEALATLASSNIWSILLMFMILCLGMDNLLILIKTLIVGISDYFPVLYETRYRILLTIALCIIIFNFCIAFNTPNGINWLVLFETSVVPFVLIVIITLELFSLCVIYGIRDFMYDMMLMTGPIYKVFVVVTLCVFTPICALFAFVMTIKNDEIIVRHEIPFPSWTSILAWFFTFAILFPIFVVFFYVIIKVPWSYRDESVEKVFSRCFKSPPSWGPRLMRYWIQSLNYSRKLLKHQNDPAFLVSIEGNEDIESLALKSKSTVQKFQIKI</sequence>
<feature type="transmembrane region" description="Helical" evidence="8">
    <location>
        <begin position="529"/>
        <end position="554"/>
    </location>
</feature>
<evidence type="ECO:0000256" key="6">
    <source>
        <dbReference type="PIRSR" id="PIRSR600175-1"/>
    </source>
</evidence>
<dbReference type="PANTHER" id="PTHR11616:SF295">
    <property type="entry name" value="SODIUM: NEUROTRANSMITTER SYMPORTER FAMILY"/>
    <property type="match status" value="1"/>
</dbReference>
<feature type="transmembrane region" description="Helical" evidence="8">
    <location>
        <begin position="324"/>
        <end position="348"/>
    </location>
</feature>
<dbReference type="GO" id="GO:0089718">
    <property type="term" value="P:amino acid import across plasma membrane"/>
    <property type="evidence" value="ECO:0007669"/>
    <property type="project" value="TreeGrafter"/>
</dbReference>
<feature type="transmembrane region" description="Helical" evidence="8">
    <location>
        <begin position="574"/>
        <end position="596"/>
    </location>
</feature>
<evidence type="ECO:0000256" key="1">
    <source>
        <dbReference type="ARBA" id="ARBA00004141"/>
    </source>
</evidence>
<feature type="binding site" evidence="6">
    <location>
        <position position="91"/>
    </location>
    <ligand>
        <name>Na(+)</name>
        <dbReference type="ChEBI" id="CHEBI:29101"/>
        <label>1</label>
    </ligand>
</feature>
<feature type="transmembrane region" description="Helical" evidence="8">
    <location>
        <begin position="150"/>
        <end position="182"/>
    </location>
</feature>
<protein>
    <submittedName>
        <fullName evidence="9">Slc6a-18</fullName>
    </submittedName>
</protein>
<dbReference type="Pfam" id="PF00209">
    <property type="entry name" value="SNF"/>
    <property type="match status" value="1"/>
</dbReference>
<feature type="transmembrane region" description="Helical" evidence="8">
    <location>
        <begin position="419"/>
        <end position="440"/>
    </location>
</feature>
<keyword evidence="2" id="KW-0813">Transport</keyword>
<feature type="binding site" evidence="6">
    <location>
        <position position="88"/>
    </location>
    <ligand>
        <name>Na(+)</name>
        <dbReference type="ChEBI" id="CHEBI:29101"/>
        <label>1</label>
    </ligand>
</feature>
<keyword evidence="5 8" id="KW-0472">Membrane</keyword>
<dbReference type="PROSITE" id="PS50267">
    <property type="entry name" value="NA_NEUROTRAN_SYMP_3"/>
    <property type="match status" value="1"/>
</dbReference>
<feature type="transmembrane region" description="Helical" evidence="8">
    <location>
        <begin position="109"/>
        <end position="129"/>
    </location>
</feature>
<proteinExistence type="evidence at transcript level"/>
<feature type="non-terminal residue" evidence="9">
    <location>
        <position position="1"/>
    </location>
</feature>